<keyword evidence="7" id="KW-1185">Reference proteome</keyword>
<dbReference type="PANTHER" id="PTHR46233:SF3">
    <property type="entry name" value="HYDROXYACYLGLUTATHIONE HYDROLASE GLOC"/>
    <property type="match status" value="1"/>
</dbReference>
<dbReference type="GO" id="GO:0016787">
    <property type="term" value="F:hydrolase activity"/>
    <property type="evidence" value="ECO:0007669"/>
    <property type="project" value="UniProtKB-KW"/>
</dbReference>
<dbReference type="GO" id="GO:0046872">
    <property type="term" value="F:metal ion binding"/>
    <property type="evidence" value="ECO:0007669"/>
    <property type="project" value="UniProtKB-KW"/>
</dbReference>
<comment type="cofactor">
    <cofactor evidence="1">
        <name>Zn(2+)</name>
        <dbReference type="ChEBI" id="CHEBI:29105"/>
    </cofactor>
</comment>
<dbReference type="OrthoDB" id="9802248at2"/>
<dbReference type="AlphaFoldDB" id="W7D0R9"/>
<keyword evidence="4" id="KW-0862">Zinc</keyword>
<evidence type="ECO:0000256" key="4">
    <source>
        <dbReference type="ARBA" id="ARBA00022833"/>
    </source>
</evidence>
<dbReference type="SMART" id="SM00849">
    <property type="entry name" value="Lactamase_B"/>
    <property type="match status" value="1"/>
</dbReference>
<sequence>MLTIKRIINGRIAENCYIIHNESHCLIIDPGEDFEAITAAITATDTTPAAILLTHTHYDHIESLEQTRARYHVPVYVSPIEQAWLSNPAFNLSANSGNALVAAPAEELLVSHTDYTLGGITFYCVETPGHSPGSVSFVFDNFVVCGDALFKGSMGRTDLYLGNQQQLLQSISTQLFTLPATFAAYPGHGEATTIGTEIATNPYFN</sequence>
<dbReference type="InterPro" id="IPR051453">
    <property type="entry name" value="MBL_Glyoxalase_II"/>
</dbReference>
<dbReference type="STRING" id="1265861.BCAMP_03355"/>
<dbReference type="Proteomes" id="UP000019243">
    <property type="component" value="Unassembled WGS sequence"/>
</dbReference>
<comment type="caution">
    <text evidence="6">The sequence shown here is derived from an EMBL/GenBank/DDBJ whole genome shotgun (WGS) entry which is preliminary data.</text>
</comment>
<evidence type="ECO:0000259" key="5">
    <source>
        <dbReference type="SMART" id="SM00849"/>
    </source>
</evidence>
<dbReference type="SUPFAM" id="SSF56281">
    <property type="entry name" value="Metallo-hydrolase/oxidoreductase"/>
    <property type="match status" value="1"/>
</dbReference>
<evidence type="ECO:0000256" key="2">
    <source>
        <dbReference type="ARBA" id="ARBA00022723"/>
    </source>
</evidence>
<dbReference type="InterPro" id="IPR001279">
    <property type="entry name" value="Metallo-B-lactamas"/>
</dbReference>
<dbReference type="InterPro" id="IPR036866">
    <property type="entry name" value="RibonucZ/Hydroxyglut_hydro"/>
</dbReference>
<name>W7D0R9_9LIST</name>
<keyword evidence="2" id="KW-0479">Metal-binding</keyword>
<reference evidence="6 7" key="1">
    <citation type="submission" date="2012-12" db="EMBL/GenBank/DDBJ databases">
        <title>Novel taxa of Listeriaceae from agricultural environments in the United States.</title>
        <authorList>
            <person name="den Bakker H.C."/>
            <person name="Allred A."/>
            <person name="Warchocki S."/>
            <person name="Wright E.M."/>
            <person name="Burrell A."/>
            <person name="Nightingale K.K."/>
            <person name="Kephart D."/>
            <person name="Wiedmann M."/>
        </authorList>
    </citation>
    <scope>NUCLEOTIDE SEQUENCE [LARGE SCALE GENOMIC DNA]</scope>
    <source>
        <strain evidence="6 7">FSL F6-1037</strain>
    </source>
</reference>
<evidence type="ECO:0000313" key="6">
    <source>
        <dbReference type="EMBL" id="EUJ41586.1"/>
    </source>
</evidence>
<protein>
    <recommendedName>
        <fullName evidence="5">Metallo-beta-lactamase domain-containing protein</fullName>
    </recommendedName>
</protein>
<organism evidence="6 7">
    <name type="scientific">Brochothrix campestris FSL F6-1037</name>
    <dbReference type="NCBI Taxonomy" id="1265861"/>
    <lineage>
        <taxon>Bacteria</taxon>
        <taxon>Bacillati</taxon>
        <taxon>Bacillota</taxon>
        <taxon>Bacilli</taxon>
        <taxon>Bacillales</taxon>
        <taxon>Listeriaceae</taxon>
        <taxon>Brochothrix</taxon>
    </lineage>
</organism>
<proteinExistence type="predicted"/>
<dbReference type="EMBL" id="AODH01000011">
    <property type="protein sequence ID" value="EUJ41586.1"/>
    <property type="molecule type" value="Genomic_DNA"/>
</dbReference>
<dbReference type="Gene3D" id="3.60.15.10">
    <property type="entry name" value="Ribonuclease Z/Hydroxyacylglutathione hydrolase-like"/>
    <property type="match status" value="1"/>
</dbReference>
<feature type="domain" description="Metallo-beta-lactamase" evidence="5">
    <location>
        <begin position="13"/>
        <end position="188"/>
    </location>
</feature>
<dbReference type="RefSeq" id="WP_035313545.1">
    <property type="nucleotide sequence ID" value="NZ_AODH01000011.1"/>
</dbReference>
<accession>W7D0R9</accession>
<dbReference type="Pfam" id="PF00753">
    <property type="entry name" value="Lactamase_B"/>
    <property type="match status" value="1"/>
</dbReference>
<evidence type="ECO:0000256" key="3">
    <source>
        <dbReference type="ARBA" id="ARBA00022801"/>
    </source>
</evidence>
<evidence type="ECO:0000313" key="7">
    <source>
        <dbReference type="Proteomes" id="UP000019243"/>
    </source>
</evidence>
<dbReference type="PANTHER" id="PTHR46233">
    <property type="entry name" value="HYDROXYACYLGLUTATHIONE HYDROLASE GLOC"/>
    <property type="match status" value="1"/>
</dbReference>
<dbReference type="CDD" id="cd06262">
    <property type="entry name" value="metallo-hydrolase-like_MBL-fold"/>
    <property type="match status" value="1"/>
</dbReference>
<gene>
    <name evidence="6" type="ORF">BCAMP_03355</name>
</gene>
<keyword evidence="3" id="KW-0378">Hydrolase</keyword>
<evidence type="ECO:0000256" key="1">
    <source>
        <dbReference type="ARBA" id="ARBA00001947"/>
    </source>
</evidence>
<dbReference type="PATRIC" id="fig|1265861.3.peg.655"/>